<feature type="compositionally biased region" description="Basic and acidic residues" evidence="1">
    <location>
        <begin position="25"/>
        <end position="34"/>
    </location>
</feature>
<feature type="compositionally biased region" description="Low complexity" evidence="1">
    <location>
        <begin position="65"/>
        <end position="76"/>
    </location>
</feature>
<feature type="region of interest" description="Disordered" evidence="1">
    <location>
        <begin position="25"/>
        <end position="76"/>
    </location>
</feature>
<evidence type="ECO:0000256" key="1">
    <source>
        <dbReference type="SAM" id="MobiDB-lite"/>
    </source>
</evidence>
<dbReference type="Proteomes" id="UP001168524">
    <property type="component" value="Unassembled WGS sequence"/>
</dbReference>
<feature type="compositionally biased region" description="Polar residues" evidence="1">
    <location>
        <begin position="36"/>
        <end position="45"/>
    </location>
</feature>
<evidence type="ECO:0000313" key="3">
    <source>
        <dbReference type="Proteomes" id="UP001168524"/>
    </source>
</evidence>
<sequence length="76" mass="8328">MLILIIVLLAIGFVLFIFFAKRTDSTSDSLDHSPHYYSNTSPCESSRNDDSVYSDHCHSNDDSSSDSSGCDSSSND</sequence>
<protein>
    <submittedName>
        <fullName evidence="2">Uncharacterized protein</fullName>
    </submittedName>
</protein>
<feature type="compositionally biased region" description="Basic and acidic residues" evidence="1">
    <location>
        <begin position="46"/>
        <end position="61"/>
    </location>
</feature>
<proteinExistence type="predicted"/>
<comment type="caution">
    <text evidence="2">The sequence shown here is derived from an EMBL/GenBank/DDBJ whole genome shotgun (WGS) entry which is preliminary data.</text>
</comment>
<keyword evidence="3" id="KW-1185">Reference proteome</keyword>
<evidence type="ECO:0000313" key="2">
    <source>
        <dbReference type="EMBL" id="MDN0012823.1"/>
    </source>
</evidence>
<name>A0ABT7WJH2_9GAMM</name>
<reference evidence="2" key="1">
    <citation type="submission" date="2023-06" db="EMBL/GenBank/DDBJ databases">
        <title>Two novel species of Acinetobacter isolated from motorbike repairing workshop in Vietnam.</title>
        <authorList>
            <person name="Le N.T.T."/>
        </authorList>
    </citation>
    <scope>NUCLEOTIDE SEQUENCE</scope>
    <source>
        <strain evidence="2">VNH17</strain>
    </source>
</reference>
<accession>A0ABT7WJH2</accession>
<gene>
    <name evidence="2" type="ORF">QTA56_01055</name>
</gene>
<organism evidence="2 3">
    <name type="scientific">Acinetobacter thutiue</name>
    <dbReference type="NCBI Taxonomy" id="2998078"/>
    <lineage>
        <taxon>Bacteria</taxon>
        <taxon>Pseudomonadati</taxon>
        <taxon>Pseudomonadota</taxon>
        <taxon>Gammaproteobacteria</taxon>
        <taxon>Moraxellales</taxon>
        <taxon>Moraxellaceae</taxon>
        <taxon>Acinetobacter</taxon>
    </lineage>
</organism>
<dbReference type="EMBL" id="JAUDZE010000001">
    <property type="protein sequence ID" value="MDN0012823.1"/>
    <property type="molecule type" value="Genomic_DNA"/>
</dbReference>